<evidence type="ECO:0000256" key="4">
    <source>
        <dbReference type="ARBA" id="ARBA00022801"/>
    </source>
</evidence>
<dbReference type="Gene3D" id="1.10.1370.10">
    <property type="entry name" value="Neurolysin, domain 3"/>
    <property type="match status" value="1"/>
</dbReference>
<dbReference type="EC" id="3.4.24.70" evidence="8"/>
<keyword evidence="13" id="KW-1185">Reference proteome</keyword>
<evidence type="ECO:0000259" key="11">
    <source>
        <dbReference type="Pfam" id="PF19310"/>
    </source>
</evidence>
<dbReference type="PANTHER" id="PTHR11804:SF84">
    <property type="entry name" value="SACCHAROLYSIN"/>
    <property type="match status" value="1"/>
</dbReference>
<evidence type="ECO:0000259" key="10">
    <source>
        <dbReference type="Pfam" id="PF01432"/>
    </source>
</evidence>
<evidence type="ECO:0000256" key="7">
    <source>
        <dbReference type="ARBA" id="ARBA00024603"/>
    </source>
</evidence>
<sequence>MNTQTSNPLLDFSGLPRFDQFKPEHVTPAIEQLIADAKAVVQKLEAPMDIVSWDNFVVPLEEATEHLGRAWGIVNHLNNVMDTPELRATYNENQPKVTEFWTSLGQNEALFDKYKMLRSSPEFVNLSEARKRIVENALRDFRLGGAELPPEKKERFAQIQEQHAAISTRFSENVLDATNDYKLLVENEAELAGIPDDARQAARASAEQDGKQGWQFTLHFPSYFPVLQFADNRQLRETIYRANATKASDVGVVFSELEKWDNTSNIAQLLKLRDEEAKLLDYRNFAEVSLVPKMAPSPEHVIEFLEDLARRARPFAEKDLAELREFAKNELQIEDMQAWDVTYASEKLREKRYAFSAQEVKQYFPEPKVVDGLFKLVSSLFGVTIAPDQAPVWHPDVRFFRIERDGQLVGQFYLDLYARAGKGQGAWMDDARGRRITTGGIIQTPVAYLTCNFTPPAMVDGKPQPSLFTHDEVITLFHEFGHGLHHMLTEVDELSVSGISGVEWDAVELPSQFMENFCWEWDVLQHLTGHVKTGEPLPRALYDKMLAAKNFQSGMQMLRQVEFSLIDMHLHYDFDPNSERTVQQLIDDVRSKFAVLVPPSFNRFQHSFGHIFAGGYAAGYYSYKWAEVLSADAYAAFEEAVEAGGGELTAETGKRFQREILSVGGSRPALESFKAFRGREPSIDALMRHSGMHEQ</sequence>
<protein>
    <recommendedName>
        <fullName evidence="8">oligopeptidase A</fullName>
        <ecNumber evidence="8">3.4.24.70</ecNumber>
    </recommendedName>
</protein>
<organism evidence="12 13">
    <name type="scientific">Massilia solisilvae</name>
    <dbReference type="NCBI Taxonomy" id="1811225"/>
    <lineage>
        <taxon>Bacteria</taxon>
        <taxon>Pseudomonadati</taxon>
        <taxon>Pseudomonadota</taxon>
        <taxon>Betaproteobacteria</taxon>
        <taxon>Burkholderiales</taxon>
        <taxon>Oxalobacteraceae</taxon>
        <taxon>Telluria group</taxon>
        <taxon>Massilia</taxon>
    </lineage>
</organism>
<proteinExistence type="inferred from homology"/>
<comment type="catalytic activity">
    <reaction evidence="7">
        <text>Hydrolysis of oligopeptides, with broad specificity. Gly or Ala commonly occur as P1 or P1' residues, but more distant residues are also important, as is shown by the fact that Z-Gly-Pro-Gly-|-Gly-Pro-Ala is cleaved, but not Z-(Gly)(5).</text>
        <dbReference type="EC" id="3.4.24.70"/>
    </reaction>
</comment>
<dbReference type="Pfam" id="PF19310">
    <property type="entry name" value="TOP_N"/>
    <property type="match status" value="1"/>
</dbReference>
<keyword evidence="4 9" id="KW-0378">Hydrolase</keyword>
<dbReference type="Pfam" id="PF01432">
    <property type="entry name" value="Peptidase_M3"/>
    <property type="match status" value="1"/>
</dbReference>
<dbReference type="Proteomes" id="UP001205861">
    <property type="component" value="Unassembled WGS sequence"/>
</dbReference>
<evidence type="ECO:0000256" key="1">
    <source>
        <dbReference type="ARBA" id="ARBA00006040"/>
    </source>
</evidence>
<dbReference type="InterPro" id="IPR001567">
    <property type="entry name" value="Pept_M3A_M3B_dom"/>
</dbReference>
<evidence type="ECO:0000256" key="2">
    <source>
        <dbReference type="ARBA" id="ARBA00022670"/>
    </source>
</evidence>
<evidence type="ECO:0000256" key="8">
    <source>
        <dbReference type="ARBA" id="ARBA00026100"/>
    </source>
</evidence>
<dbReference type="InterPro" id="IPR045090">
    <property type="entry name" value="Pept_M3A_M3B"/>
</dbReference>
<dbReference type="InterPro" id="IPR034005">
    <property type="entry name" value="M3A_DCP"/>
</dbReference>
<dbReference type="PANTHER" id="PTHR11804">
    <property type="entry name" value="PROTEASE M3 THIMET OLIGOPEPTIDASE-RELATED"/>
    <property type="match status" value="1"/>
</dbReference>
<comment type="similarity">
    <text evidence="1 9">Belongs to the peptidase M3 family.</text>
</comment>
<evidence type="ECO:0000313" key="13">
    <source>
        <dbReference type="Proteomes" id="UP001205861"/>
    </source>
</evidence>
<dbReference type="InterPro" id="IPR024077">
    <property type="entry name" value="Neurolysin/TOP_dom2"/>
</dbReference>
<keyword evidence="5 9" id="KW-0862">Zinc</keyword>
<evidence type="ECO:0000256" key="3">
    <source>
        <dbReference type="ARBA" id="ARBA00022723"/>
    </source>
</evidence>
<keyword evidence="2 9" id="KW-0645">Protease</keyword>
<evidence type="ECO:0000256" key="6">
    <source>
        <dbReference type="ARBA" id="ARBA00023049"/>
    </source>
</evidence>
<comment type="cofactor">
    <cofactor evidence="9">
        <name>Zn(2+)</name>
        <dbReference type="ChEBI" id="CHEBI:29105"/>
    </cofactor>
    <text evidence="9">Binds 1 zinc ion.</text>
</comment>
<evidence type="ECO:0000256" key="5">
    <source>
        <dbReference type="ARBA" id="ARBA00022833"/>
    </source>
</evidence>
<dbReference type="InterPro" id="IPR045666">
    <property type="entry name" value="OpdA_N"/>
</dbReference>
<comment type="caution">
    <text evidence="12">The sequence shown here is derived from an EMBL/GenBank/DDBJ whole genome shotgun (WGS) entry which is preliminary data.</text>
</comment>
<accession>A0ABT2BEC9</accession>
<gene>
    <name evidence="12" type="ORF">NX773_01705</name>
</gene>
<dbReference type="SUPFAM" id="SSF55486">
    <property type="entry name" value="Metalloproteases ('zincins'), catalytic domain"/>
    <property type="match status" value="1"/>
</dbReference>
<dbReference type="InterPro" id="IPR024079">
    <property type="entry name" value="MetalloPept_cat_dom_sf"/>
</dbReference>
<dbReference type="CDD" id="cd06456">
    <property type="entry name" value="M3A_DCP"/>
    <property type="match status" value="1"/>
</dbReference>
<dbReference type="Gene3D" id="1.10.1370.40">
    <property type="match status" value="1"/>
</dbReference>
<reference evidence="12 13" key="1">
    <citation type="submission" date="2022-08" db="EMBL/GenBank/DDBJ databases">
        <title>Reclassification of Massilia species as members of the genera Telluria, Duganella, Pseudoduganella, Mokoshia gen. nov. and Zemynaea gen. nov. using orthogonal and non-orthogonal genome-based approaches.</title>
        <authorList>
            <person name="Bowman J.P."/>
        </authorList>
    </citation>
    <scope>NUCLEOTIDE SEQUENCE [LARGE SCALE GENOMIC DNA]</scope>
    <source>
        <strain evidence="12 13">JCM 31607</strain>
    </source>
</reference>
<dbReference type="RefSeq" id="WP_258854674.1">
    <property type="nucleotide sequence ID" value="NZ_JANUGV010000001.1"/>
</dbReference>
<evidence type="ECO:0000256" key="9">
    <source>
        <dbReference type="RuleBase" id="RU003435"/>
    </source>
</evidence>
<dbReference type="EMBL" id="JANUGV010000001">
    <property type="protein sequence ID" value="MCS0606879.1"/>
    <property type="molecule type" value="Genomic_DNA"/>
</dbReference>
<feature type="domain" description="Peptidase M3A/M3B catalytic" evidence="10">
    <location>
        <begin position="228"/>
        <end position="691"/>
    </location>
</feature>
<evidence type="ECO:0000313" key="12">
    <source>
        <dbReference type="EMBL" id="MCS0606879.1"/>
    </source>
</evidence>
<name>A0ABT2BEC9_9BURK</name>
<dbReference type="Gene3D" id="3.40.390.10">
    <property type="entry name" value="Collagenase (Catalytic Domain)"/>
    <property type="match status" value="1"/>
</dbReference>
<keyword evidence="3 9" id="KW-0479">Metal-binding</keyword>
<feature type="domain" description="Oligopeptidase A N-terminal" evidence="11">
    <location>
        <begin position="30"/>
        <end position="153"/>
    </location>
</feature>
<keyword evidence="6 9" id="KW-0482">Metalloprotease</keyword>